<dbReference type="STRING" id="545619.SAMN04489860_0132"/>
<name>A0A1H1M4N6_9CELL</name>
<dbReference type="EMBL" id="LT629776">
    <property type="protein sequence ID" value="SDR81647.1"/>
    <property type="molecule type" value="Genomic_DNA"/>
</dbReference>
<dbReference type="InterPro" id="IPR036188">
    <property type="entry name" value="FAD/NAD-bd_sf"/>
</dbReference>
<dbReference type="Proteomes" id="UP000185663">
    <property type="component" value="Chromosome I"/>
</dbReference>
<dbReference type="GO" id="GO:0008734">
    <property type="term" value="F:L-aspartate oxidase activity"/>
    <property type="evidence" value="ECO:0007669"/>
    <property type="project" value="InterPro"/>
</dbReference>
<keyword evidence="3" id="KW-1185">Reference proteome</keyword>
<accession>A0A1H1M4N6</accession>
<reference evidence="2 3" key="1">
    <citation type="submission" date="2016-10" db="EMBL/GenBank/DDBJ databases">
        <authorList>
            <person name="de Groot N.N."/>
        </authorList>
    </citation>
    <scope>NUCLEOTIDE SEQUENCE [LARGE SCALE GENOMIC DNA]</scope>
    <source>
        <strain evidence="2 3">DSM 22126</strain>
    </source>
</reference>
<proteinExistence type="predicted"/>
<organism evidence="2 3">
    <name type="scientific">Paraoerskovia marina</name>
    <dbReference type="NCBI Taxonomy" id="545619"/>
    <lineage>
        <taxon>Bacteria</taxon>
        <taxon>Bacillati</taxon>
        <taxon>Actinomycetota</taxon>
        <taxon>Actinomycetes</taxon>
        <taxon>Micrococcales</taxon>
        <taxon>Cellulomonadaceae</taxon>
        <taxon>Paraoerskovia</taxon>
    </lineage>
</organism>
<dbReference type="PANTHER" id="PTHR42716">
    <property type="entry name" value="L-ASPARTATE OXIDASE"/>
    <property type="match status" value="1"/>
</dbReference>
<dbReference type="Gene3D" id="3.50.50.60">
    <property type="entry name" value="FAD/NAD(P)-binding domain"/>
    <property type="match status" value="1"/>
</dbReference>
<dbReference type="AlphaFoldDB" id="A0A1H1M4N6"/>
<dbReference type="eggNOG" id="COG1249">
    <property type="taxonomic scope" value="Bacteria"/>
</dbReference>
<evidence type="ECO:0000256" key="1">
    <source>
        <dbReference type="SAM" id="MobiDB-lite"/>
    </source>
</evidence>
<dbReference type="GO" id="GO:0009435">
    <property type="term" value="P:NAD+ biosynthetic process"/>
    <property type="evidence" value="ECO:0007669"/>
    <property type="project" value="InterPro"/>
</dbReference>
<protein>
    <submittedName>
        <fullName evidence="2">FAD dependent oxidoreductase</fullName>
    </submittedName>
</protein>
<dbReference type="OrthoDB" id="615715at2"/>
<gene>
    <name evidence="2" type="ORF">SAMN04489860_0132</name>
</gene>
<feature type="region of interest" description="Disordered" evidence="1">
    <location>
        <begin position="352"/>
        <end position="377"/>
    </location>
</feature>
<dbReference type="PANTHER" id="PTHR42716:SF1">
    <property type="entry name" value="SLL0471 PROTEIN"/>
    <property type="match status" value="1"/>
</dbReference>
<sequence>MIHTADVAVVGGGLGGVAAALAAAETGATVVLTAEEPVVGGQVTAQATSPLDEHPLIETTGAPGAYLEFRRRVRARYDGRANPGGGWVSRLCFPPQVGREVLEGMLAPHVDAGRIRIHLGARPVAVRTRTGDDGAEQVVAVCLDVAGEDLEVRADVVVDATELGDVLALAGADVVVGSEGQDAFGEPHALPGAGDPRAEQSVTWVAGLRLTDTPAEPVAAPASYAELEARGAFGLDIPGWDGTTHRYRMFEDGPTGNPPFWTYRRVHDASVLGGDDAIVLNWASNDYAGAGVVADPETAAREARELTLAFVHWLQTAAPRDGGGHGYPELVLAPDVTGTDDGLATAPYVRESRRLASSRPVTENDIAPRDGAARSTRYEDSVGTAWYHADLHPRVGHPEPVYAPTAPFQVPARALVPEPGRGPVNLLAGAKNLAATQVAAAAYRVHPGEWSVGEAAGVIAAHAVRTGTSPGALLGRSAGIRTVQSTLLDRGTALAWAEDLPVDHPAFRAGQRAILGGALRGDRASTLAVRPDEPVDDEERAAIALAFGLDDLPLGRTWAESVLAADAAVPTMLQETR</sequence>
<feature type="compositionally biased region" description="Basic and acidic residues" evidence="1">
    <location>
        <begin position="366"/>
        <end position="377"/>
    </location>
</feature>
<evidence type="ECO:0000313" key="2">
    <source>
        <dbReference type="EMBL" id="SDR81647.1"/>
    </source>
</evidence>
<dbReference type="SUPFAM" id="SSF51905">
    <property type="entry name" value="FAD/NAD(P)-binding domain"/>
    <property type="match status" value="1"/>
</dbReference>
<evidence type="ECO:0000313" key="3">
    <source>
        <dbReference type="Proteomes" id="UP000185663"/>
    </source>
</evidence>
<dbReference type="PRINTS" id="PR00411">
    <property type="entry name" value="PNDRDTASEI"/>
</dbReference>
<dbReference type="InterPro" id="IPR005288">
    <property type="entry name" value="NadB"/>
</dbReference>
<dbReference type="Pfam" id="PF12831">
    <property type="entry name" value="FAD_oxidored"/>
    <property type="match status" value="1"/>
</dbReference>
<dbReference type="RefSeq" id="WP_083371189.1">
    <property type="nucleotide sequence ID" value="NZ_LT629776.1"/>
</dbReference>